<accession>A0ABT1ESC4</accession>
<evidence type="ECO:0000313" key="4">
    <source>
        <dbReference type="Proteomes" id="UP001523543"/>
    </source>
</evidence>
<proteinExistence type="predicted"/>
<comment type="caution">
    <text evidence="3">The sequence shown here is derived from an EMBL/GenBank/DDBJ whole genome shotgun (WGS) entry which is preliminary data.</text>
</comment>
<feature type="domain" description="TonB C-terminal" evidence="2">
    <location>
        <begin position="116"/>
        <end position="176"/>
    </location>
</feature>
<dbReference type="InterPro" id="IPR037682">
    <property type="entry name" value="TonB_C"/>
</dbReference>
<feature type="region of interest" description="Disordered" evidence="1">
    <location>
        <begin position="34"/>
        <end position="54"/>
    </location>
</feature>
<protein>
    <submittedName>
        <fullName evidence="3">Energy transducer TonB</fullName>
    </submittedName>
</protein>
<feature type="compositionally biased region" description="Polar residues" evidence="1">
    <location>
        <begin position="104"/>
        <end position="122"/>
    </location>
</feature>
<evidence type="ECO:0000313" key="3">
    <source>
        <dbReference type="EMBL" id="MCP1246281.1"/>
    </source>
</evidence>
<evidence type="ECO:0000259" key="2">
    <source>
        <dbReference type="Pfam" id="PF03544"/>
    </source>
</evidence>
<gene>
    <name evidence="3" type="ORF">NKW54_10040</name>
</gene>
<organism evidence="3 4">
    <name type="scientific">Acetobacter cerevisiae</name>
    <dbReference type="NCBI Taxonomy" id="178900"/>
    <lineage>
        <taxon>Bacteria</taxon>
        <taxon>Pseudomonadati</taxon>
        <taxon>Pseudomonadota</taxon>
        <taxon>Alphaproteobacteria</taxon>
        <taxon>Acetobacterales</taxon>
        <taxon>Acetobacteraceae</taxon>
        <taxon>Acetobacter</taxon>
    </lineage>
</organism>
<evidence type="ECO:0000256" key="1">
    <source>
        <dbReference type="SAM" id="MobiDB-lite"/>
    </source>
</evidence>
<reference evidence="3 4" key="1">
    <citation type="submission" date="2022-06" db="EMBL/GenBank/DDBJ databases">
        <title>Acetobacer genomes from food samples.</title>
        <authorList>
            <person name="Sombolestani A."/>
        </authorList>
    </citation>
    <scope>NUCLEOTIDE SEQUENCE [LARGE SCALE GENOMIC DNA]</scope>
    <source>
        <strain evidence="3 4">R-83281</strain>
    </source>
</reference>
<dbReference type="Pfam" id="PF03544">
    <property type="entry name" value="TonB_C"/>
    <property type="match status" value="1"/>
</dbReference>
<dbReference type="Gene3D" id="3.30.1150.10">
    <property type="match status" value="1"/>
</dbReference>
<dbReference type="SUPFAM" id="SSF74653">
    <property type="entry name" value="TolA/TonB C-terminal domain"/>
    <property type="match status" value="1"/>
</dbReference>
<dbReference type="RefSeq" id="WP_156474641.1">
    <property type="nucleotide sequence ID" value="NZ_JAMYZR010000014.1"/>
</dbReference>
<dbReference type="EMBL" id="JAMYZR010000014">
    <property type="protein sequence ID" value="MCP1246281.1"/>
    <property type="molecule type" value="Genomic_DNA"/>
</dbReference>
<sequence length="191" mass="20719">MVQITPHLSPSWASVVPVGTPAFMGREAGFSPSPLHAAGMSGNREKSPLTLNRKKPFPVPHLTAIVFKIPQEANLKRVIPATLTLLLAACATQEKPPAPADDMSASQPVQTAPASPEPTAQNNAEATVVMKADISKDGHNVNCRIISSEKPDLDDISLDYCRNEHYRRPIKNGVPVIEHDHLVTVKYHVDK</sequence>
<keyword evidence="4" id="KW-1185">Reference proteome</keyword>
<feature type="region of interest" description="Disordered" evidence="1">
    <location>
        <begin position="95"/>
        <end position="122"/>
    </location>
</feature>
<dbReference type="Proteomes" id="UP001523543">
    <property type="component" value="Unassembled WGS sequence"/>
</dbReference>
<name>A0ABT1ESC4_9PROT</name>